<keyword evidence="2" id="KW-1185">Reference proteome</keyword>
<name>A0A6A5UBC9_9PLEO</name>
<dbReference type="Gene3D" id="1.10.3210.10">
    <property type="entry name" value="Hypothetical protein af1432"/>
    <property type="match status" value="1"/>
</dbReference>
<dbReference type="SUPFAM" id="SSF109604">
    <property type="entry name" value="HD-domain/PDEase-like"/>
    <property type="match status" value="1"/>
</dbReference>
<accession>A0A6A5UBC9</accession>
<dbReference type="Proteomes" id="UP000800035">
    <property type="component" value="Unassembled WGS sequence"/>
</dbReference>
<protein>
    <recommendedName>
        <fullName evidence="3">HD domain-containing protein</fullName>
    </recommendedName>
</protein>
<sequence>MVAILPYMTRLIAGVAIPDTPTINASIALAQENLPTNGFNHVMRAWLNGQALINHLPSANRSTIDDEAFGVATILHDLGWAFNTSFVSTDKCFEVDGAEGARKFIREVGGSRWDKHRLQLVWDAVALHTNPDIARFKQPEVAYTSAGTFTEIVGPEVAKGIFGDTITVNQSEWEAILEAYPRTNFRDYFVDTLATLCRIKPQTTYDNFLSGFGEDYVEGYNTTGKRTVDIVVPVIRDH</sequence>
<dbReference type="PANTHER" id="PTHR35569:SF1">
    <property type="entry name" value="CYANAMIDE HYDRATASE DDI2-RELATED"/>
    <property type="match status" value="1"/>
</dbReference>
<gene>
    <name evidence="1" type="ORF">CC80DRAFT_488387</name>
</gene>
<dbReference type="AlphaFoldDB" id="A0A6A5UBC9"/>
<evidence type="ECO:0000313" key="2">
    <source>
        <dbReference type="Proteomes" id="UP000800035"/>
    </source>
</evidence>
<evidence type="ECO:0000313" key="1">
    <source>
        <dbReference type="EMBL" id="KAF1962014.1"/>
    </source>
</evidence>
<organism evidence="1 2">
    <name type="scientific">Byssothecium circinans</name>
    <dbReference type="NCBI Taxonomy" id="147558"/>
    <lineage>
        <taxon>Eukaryota</taxon>
        <taxon>Fungi</taxon>
        <taxon>Dikarya</taxon>
        <taxon>Ascomycota</taxon>
        <taxon>Pezizomycotina</taxon>
        <taxon>Dothideomycetes</taxon>
        <taxon>Pleosporomycetidae</taxon>
        <taxon>Pleosporales</taxon>
        <taxon>Massarineae</taxon>
        <taxon>Massarinaceae</taxon>
        <taxon>Byssothecium</taxon>
    </lineage>
</organism>
<dbReference type="OrthoDB" id="2378324at2759"/>
<reference evidence="1" key="1">
    <citation type="journal article" date="2020" name="Stud. Mycol.">
        <title>101 Dothideomycetes genomes: a test case for predicting lifestyles and emergence of pathogens.</title>
        <authorList>
            <person name="Haridas S."/>
            <person name="Albert R."/>
            <person name="Binder M."/>
            <person name="Bloem J."/>
            <person name="Labutti K."/>
            <person name="Salamov A."/>
            <person name="Andreopoulos B."/>
            <person name="Baker S."/>
            <person name="Barry K."/>
            <person name="Bills G."/>
            <person name="Bluhm B."/>
            <person name="Cannon C."/>
            <person name="Castanera R."/>
            <person name="Culley D."/>
            <person name="Daum C."/>
            <person name="Ezra D."/>
            <person name="Gonzalez J."/>
            <person name="Henrissat B."/>
            <person name="Kuo A."/>
            <person name="Liang C."/>
            <person name="Lipzen A."/>
            <person name="Lutzoni F."/>
            <person name="Magnuson J."/>
            <person name="Mondo S."/>
            <person name="Nolan M."/>
            <person name="Ohm R."/>
            <person name="Pangilinan J."/>
            <person name="Park H.-J."/>
            <person name="Ramirez L."/>
            <person name="Alfaro M."/>
            <person name="Sun H."/>
            <person name="Tritt A."/>
            <person name="Yoshinaga Y."/>
            <person name="Zwiers L.-H."/>
            <person name="Turgeon B."/>
            <person name="Goodwin S."/>
            <person name="Spatafora J."/>
            <person name="Crous P."/>
            <person name="Grigoriev I."/>
        </authorList>
    </citation>
    <scope>NUCLEOTIDE SEQUENCE</scope>
    <source>
        <strain evidence="1">CBS 675.92</strain>
    </source>
</reference>
<dbReference type="EMBL" id="ML976980">
    <property type="protein sequence ID" value="KAF1962014.1"/>
    <property type="molecule type" value="Genomic_DNA"/>
</dbReference>
<dbReference type="PANTHER" id="PTHR35569">
    <property type="entry name" value="CYANAMIDE HYDRATASE DDI2-RELATED"/>
    <property type="match status" value="1"/>
</dbReference>
<evidence type="ECO:0008006" key="3">
    <source>
        <dbReference type="Google" id="ProtNLM"/>
    </source>
</evidence>
<proteinExistence type="predicted"/>